<keyword evidence="1" id="KW-0479">Metal-binding</keyword>
<evidence type="ECO:0000256" key="1">
    <source>
        <dbReference type="ARBA" id="ARBA00022723"/>
    </source>
</evidence>
<evidence type="ECO:0000313" key="4">
    <source>
        <dbReference type="Proteomes" id="UP001451571"/>
    </source>
</evidence>
<dbReference type="EC" id="3.1.-.-" evidence="3"/>
<organism evidence="3 4">
    <name type="scientific">Kineothrix sedimenti</name>
    <dbReference type="NCBI Taxonomy" id="3123317"/>
    <lineage>
        <taxon>Bacteria</taxon>
        <taxon>Bacillati</taxon>
        <taxon>Bacillota</taxon>
        <taxon>Clostridia</taxon>
        <taxon>Lachnospirales</taxon>
        <taxon>Lachnospiraceae</taxon>
        <taxon>Kineothrix</taxon>
    </lineage>
</organism>
<dbReference type="PANTHER" id="PTHR46124:SF2">
    <property type="entry name" value="D-AMINOACYL-TRNA DEACYLASE"/>
    <property type="match status" value="1"/>
</dbReference>
<dbReference type="EMBL" id="CP146256">
    <property type="protein sequence ID" value="XAH74250.1"/>
    <property type="molecule type" value="Genomic_DNA"/>
</dbReference>
<accession>A0ABZ3EXH1</accession>
<protein>
    <submittedName>
        <fullName evidence="3">TatD family hydrolase</fullName>
        <ecNumber evidence="3">3.1.-.-</ecNumber>
    </submittedName>
</protein>
<dbReference type="InterPro" id="IPR015991">
    <property type="entry name" value="TatD/YcfH-like"/>
</dbReference>
<gene>
    <name evidence="3" type="ORF">V6984_00310</name>
</gene>
<proteinExistence type="predicted"/>
<dbReference type="CDD" id="cd01310">
    <property type="entry name" value="TatD_DNAse"/>
    <property type="match status" value="1"/>
</dbReference>
<reference evidence="3 4" key="1">
    <citation type="submission" date="2024-02" db="EMBL/GenBank/DDBJ databases">
        <title>Bacterial strain from lacustrine sediment.</title>
        <authorList>
            <person name="Petit C."/>
            <person name="Fadhlaoui K."/>
        </authorList>
    </citation>
    <scope>NUCLEOTIDE SEQUENCE [LARGE SCALE GENOMIC DNA]</scope>
    <source>
        <strain evidence="3 4">IPX-CK</strain>
    </source>
</reference>
<dbReference type="Pfam" id="PF01026">
    <property type="entry name" value="TatD_DNase"/>
    <property type="match status" value="1"/>
</dbReference>
<keyword evidence="2 3" id="KW-0378">Hydrolase</keyword>
<evidence type="ECO:0000256" key="2">
    <source>
        <dbReference type="ARBA" id="ARBA00022801"/>
    </source>
</evidence>
<sequence>MIFESHAHYDDEAFEEDREKLLESLKENGIEYVINIGASIQTTANTIALTKKYPFIYGAAGVHPSDTAELNEEKFAWLKEQCFLPKIVAVGEIGLDYYWDEPDRETQKKWFDRQLQMAREVELPIIIHSRDAAKDTVDMMKAGGAEEVGGVIHCFSYTKETAREFLAMGFSFGIGGVITFNNAKKLREAVEYIPMENILLETDSPYLAPMPYRGKRNSSLNLPLIAEKIAEVKGISYEEVVETTARNAKRLFFKEKGEG</sequence>
<dbReference type="RefSeq" id="WP_342757844.1">
    <property type="nucleotide sequence ID" value="NZ_CP146256.1"/>
</dbReference>
<dbReference type="Proteomes" id="UP001451571">
    <property type="component" value="Chromosome"/>
</dbReference>
<dbReference type="GO" id="GO:0016787">
    <property type="term" value="F:hydrolase activity"/>
    <property type="evidence" value="ECO:0007669"/>
    <property type="project" value="UniProtKB-KW"/>
</dbReference>
<dbReference type="InterPro" id="IPR032466">
    <property type="entry name" value="Metal_Hydrolase"/>
</dbReference>
<dbReference type="PIRSF" id="PIRSF005902">
    <property type="entry name" value="DNase_TatD"/>
    <property type="match status" value="1"/>
</dbReference>
<dbReference type="InterPro" id="IPR018228">
    <property type="entry name" value="DNase_TatD-rel_CS"/>
</dbReference>
<evidence type="ECO:0000313" key="3">
    <source>
        <dbReference type="EMBL" id="XAH74250.1"/>
    </source>
</evidence>
<dbReference type="NCBIfam" id="TIGR00010">
    <property type="entry name" value="YchF/TatD family DNA exonuclease"/>
    <property type="match status" value="1"/>
</dbReference>
<dbReference type="SUPFAM" id="SSF51556">
    <property type="entry name" value="Metallo-dependent hydrolases"/>
    <property type="match status" value="1"/>
</dbReference>
<dbReference type="InterPro" id="IPR001130">
    <property type="entry name" value="TatD-like"/>
</dbReference>
<name>A0ABZ3EXH1_9FIRM</name>
<dbReference type="PANTHER" id="PTHR46124">
    <property type="entry name" value="D-AMINOACYL-TRNA DEACYLASE"/>
    <property type="match status" value="1"/>
</dbReference>
<dbReference type="Gene3D" id="3.20.20.140">
    <property type="entry name" value="Metal-dependent hydrolases"/>
    <property type="match status" value="1"/>
</dbReference>
<keyword evidence="4" id="KW-1185">Reference proteome</keyword>
<dbReference type="PROSITE" id="PS01091">
    <property type="entry name" value="TATD_3"/>
    <property type="match status" value="1"/>
</dbReference>